<dbReference type="Proteomes" id="UP000286097">
    <property type="component" value="Unassembled WGS sequence"/>
</dbReference>
<reference evidence="3 4" key="1">
    <citation type="submission" date="2018-06" db="EMBL/GenBank/DDBJ databases">
        <title>Comparative genomics of downy mildews reveals potential adaptations to biotrophy.</title>
        <authorList>
            <person name="Fletcher K."/>
            <person name="Klosterman S.J."/>
            <person name="Derevnina L."/>
            <person name="Martin F."/>
            <person name="Koike S."/>
            <person name="Reyes Chin-Wo S."/>
            <person name="Mou B."/>
            <person name="Michelmore R."/>
        </authorList>
    </citation>
    <scope>NUCLEOTIDE SEQUENCE [LARGE SCALE GENOMIC DNA]</scope>
    <source>
        <strain evidence="2 4">R13</strain>
        <strain evidence="1 3">R14</strain>
    </source>
</reference>
<proteinExistence type="predicted"/>
<dbReference type="Proteomes" id="UP000282087">
    <property type="component" value="Unassembled WGS sequence"/>
</dbReference>
<evidence type="ECO:0000313" key="4">
    <source>
        <dbReference type="Proteomes" id="UP000286097"/>
    </source>
</evidence>
<evidence type="ECO:0000313" key="1">
    <source>
        <dbReference type="EMBL" id="RMX68274.1"/>
    </source>
</evidence>
<accession>A0A3M6VNJ8</accession>
<protein>
    <submittedName>
        <fullName evidence="1">Uncharacterized protein</fullName>
    </submittedName>
</protein>
<organism evidence="1 3">
    <name type="scientific">Peronospora effusa</name>
    <dbReference type="NCBI Taxonomy" id="542832"/>
    <lineage>
        <taxon>Eukaryota</taxon>
        <taxon>Sar</taxon>
        <taxon>Stramenopiles</taxon>
        <taxon>Oomycota</taxon>
        <taxon>Peronosporomycetes</taxon>
        <taxon>Peronosporales</taxon>
        <taxon>Peronosporaceae</taxon>
        <taxon>Peronospora</taxon>
    </lineage>
</organism>
<keyword evidence="3" id="KW-1185">Reference proteome</keyword>
<evidence type="ECO:0000313" key="2">
    <source>
        <dbReference type="EMBL" id="RQM15118.1"/>
    </source>
</evidence>
<gene>
    <name evidence="2" type="ORF">DD237_006380</name>
    <name evidence="1" type="ORF">DD238_005988</name>
</gene>
<name>A0A3M6VNJ8_9STRA</name>
<evidence type="ECO:0000313" key="3">
    <source>
        <dbReference type="Proteomes" id="UP000282087"/>
    </source>
</evidence>
<comment type="caution">
    <text evidence="1">The sequence shown here is derived from an EMBL/GenBank/DDBJ whole genome shotgun (WGS) entry which is preliminary data.</text>
</comment>
<dbReference type="EMBL" id="QKXF01000169">
    <property type="protein sequence ID" value="RQM15118.1"/>
    <property type="molecule type" value="Genomic_DNA"/>
</dbReference>
<dbReference type="VEuPathDB" id="FungiDB:DD237_006380"/>
<dbReference type="EMBL" id="QLLG01000085">
    <property type="protein sequence ID" value="RMX68274.1"/>
    <property type="molecule type" value="Genomic_DNA"/>
</dbReference>
<sequence>MNAVIGRLKTSLKTFSLHAVNCVLEMMDVSTCIRYTLRILAFDRMCLTVNWMTYSLWREKLITLTNRDDAAKELVLQLAELVKTIITLVGRVNRER</sequence>
<dbReference type="AlphaFoldDB" id="A0A3M6VNJ8"/>